<sequence length="1406" mass="150508">MAAVRKSDVLEASQARVYSADGEVVGAGFLVSDDVVCTCAHVVVRALGLPGTGAEGLPDGTVDIDFPLLPGRPRVRAAVVSWRTRGADAALLRLRAPVEGARPAPLVDGTGVWGHTFRTMGFPAGAGHGVWAYGTLRGEQGSGWVQMDADEPGPRVTEGFSGAPVWDHTQNGVVGMTVAAHLNERTAYLLPSAELVDETVLEPCCPFQGLAAFTEDGARFFHGRDADIERLLTAVRTRALTLVAGPSGCGKSSLVRAGLLPRLRAAGTDVTELRPVPGVPPAAVVARALAGALEPDLGEIERLVRAEELAGLLDAGRGVAPELRARVLDRSDNSRRVLFVDQLEEYVAGEPAAARRLFGLLAELAGEELRIVATARPDSLSSLITADTSDLVSDAVQFLAPLATANLAQAVTAPIDTVPGLWFEAGLPERIVADAGDEPGRMPLVQFALTELWRRRSRAMLTHAAYDELGGVAGALVGYADHAYGRLSRADQVLARRLLVQLARPGDGDTFTRRPARTTDLARDVVACARVLAKDKLVVLSHAPGGDAHEEIVDLAHEALTTHWPRLRQWLVDSRDFRVWQEQVRADLFRWQSQQREHPRLLSGTDLAEAERRLDAHSEAGDISAAEREYIDLSRRHARRGSRLRRTAVAVLGMLTVLAVVLAFTTYQSLRRTEDQLRTQAADLIAQTADERPASDPATALQLALAAWHAKPTARARQALMNQYVRGQFVTGAHPSLWRGGVDALTASEDGRVLVVRSQPSGGERSVLTVITGAPDGRPRARELSGVADGDLVTAVSPDGRLVAATDGQGEVSLWRTGKGGSKRPKTLESGPHTSRKSSRTILDFSGDGGRLLLFHPRRDCGAESTEKCGSAFLDVWDTGIGGRGDVSDRVELPADLDDVAFTADAGSVATLRSSTSVRDTVEVRDLSTGRRLYSRRMATPASLLAGGAVAAQDDGRAVGLGRTPGRSYRIPADRGFSLTDATTRYTLRSTDPRDPVSTGQRYVEHVLMDVRTGRAFHTRVPDSGDASVVPATVAAVPRKGGGLRVLAAVGSDLVETRAEPIGGKQLRSEALAVDGETLSPDGQLFARVYEGRLVILDASRRRLRSVPLPEPAADHAVTWEVTWTADSRRLVLWSGRDGLNRSYASDDLSSRPVALDGVLPGFDPAQGVVAVGGSEVAVLSRGRLARVDAADGRVTTPPFSVHRGSGADRTPEGSFIGDQLVARPEHSGQVAVNDRSGSILVWDVRTPKRVEKLHGAPVSYGSGGVHPLIAFDPAGRYLAVVNDDAQVRVWDVPADKRLARGLPWVNDRDGLVGLTRDGQVMVFRDGQLHFVDPNREGNKLSVPVMRGVIHADGDQLVVDSGAVRQVFDLRPEAQFRHLCDAVGRDYTDAERKLLPEGTPDGPPCP</sequence>
<evidence type="ECO:0000259" key="3">
    <source>
        <dbReference type="Pfam" id="PF20703"/>
    </source>
</evidence>
<dbReference type="CDD" id="cd00267">
    <property type="entry name" value="ABC_ATPase"/>
    <property type="match status" value="1"/>
</dbReference>
<feature type="region of interest" description="Disordered" evidence="2">
    <location>
        <begin position="814"/>
        <end position="839"/>
    </location>
</feature>
<dbReference type="Gene3D" id="2.40.10.120">
    <property type="match status" value="1"/>
</dbReference>
<proteinExistence type="predicted"/>
<dbReference type="InterPro" id="IPR036322">
    <property type="entry name" value="WD40_repeat_dom_sf"/>
</dbReference>
<dbReference type="InterPro" id="IPR049052">
    <property type="entry name" value="nSTAND1"/>
</dbReference>
<dbReference type="RefSeq" id="WP_198501628.1">
    <property type="nucleotide sequence ID" value="NZ_CP065959.1"/>
</dbReference>
<dbReference type="InterPro" id="IPR009003">
    <property type="entry name" value="Peptidase_S1_PA"/>
</dbReference>
<evidence type="ECO:0000313" key="4">
    <source>
        <dbReference type="EMBL" id="QQC87429.1"/>
    </source>
</evidence>
<dbReference type="SUPFAM" id="SSF50978">
    <property type="entry name" value="WD40 repeat-like"/>
    <property type="match status" value="1"/>
</dbReference>
<dbReference type="PROSITE" id="PS50082">
    <property type="entry name" value="WD_REPEATS_2"/>
    <property type="match status" value="1"/>
</dbReference>
<dbReference type="Gene3D" id="2.130.10.10">
    <property type="entry name" value="YVTN repeat-like/Quinoprotein amine dehydrogenase"/>
    <property type="match status" value="2"/>
</dbReference>
<dbReference type="Pfam" id="PF20703">
    <property type="entry name" value="nSTAND1"/>
    <property type="match status" value="1"/>
</dbReference>
<gene>
    <name evidence="4" type="ORF">I8755_02635</name>
</gene>
<evidence type="ECO:0000313" key="5">
    <source>
        <dbReference type="Proteomes" id="UP000596130"/>
    </source>
</evidence>
<feature type="domain" description="Novel STAND NTPase 1" evidence="3">
    <location>
        <begin position="206"/>
        <end position="597"/>
    </location>
</feature>
<keyword evidence="1" id="KW-0853">WD repeat</keyword>
<name>A0A7T4PC18_9ACTN</name>
<dbReference type="EMBL" id="CP065959">
    <property type="protein sequence ID" value="QQC87429.1"/>
    <property type="molecule type" value="Genomic_DNA"/>
</dbReference>
<evidence type="ECO:0000256" key="2">
    <source>
        <dbReference type="SAM" id="MobiDB-lite"/>
    </source>
</evidence>
<organism evidence="4 5">
    <name type="scientific">Streptomyces alfalfae</name>
    <dbReference type="NCBI Taxonomy" id="1642299"/>
    <lineage>
        <taxon>Bacteria</taxon>
        <taxon>Bacillati</taxon>
        <taxon>Actinomycetota</taxon>
        <taxon>Actinomycetes</taxon>
        <taxon>Kitasatosporales</taxon>
        <taxon>Streptomycetaceae</taxon>
        <taxon>Streptomyces</taxon>
    </lineage>
</organism>
<dbReference type="SUPFAM" id="SSF52540">
    <property type="entry name" value="P-loop containing nucleoside triphosphate hydrolases"/>
    <property type="match status" value="1"/>
</dbReference>
<dbReference type="Proteomes" id="UP000596130">
    <property type="component" value="Chromosome"/>
</dbReference>
<protein>
    <recommendedName>
        <fullName evidence="3">Novel STAND NTPase 1 domain-containing protein</fullName>
    </recommendedName>
</protein>
<dbReference type="InterPro" id="IPR001680">
    <property type="entry name" value="WD40_rpt"/>
</dbReference>
<reference evidence="4 5" key="1">
    <citation type="submission" date="2020-12" db="EMBL/GenBank/DDBJ databases">
        <title>Identification and biosynthesis of polyene macrolides produced by Streptomyces alfalfae Men-myco-93-63.</title>
        <authorList>
            <person name="Liu D."/>
            <person name="Li Y."/>
            <person name="Liu L."/>
            <person name="Han X."/>
            <person name="Shen F."/>
        </authorList>
    </citation>
    <scope>NUCLEOTIDE SEQUENCE [LARGE SCALE GENOMIC DNA]</scope>
    <source>
        <strain evidence="4 5">Men-myco-93-63</strain>
    </source>
</reference>
<dbReference type="InterPro" id="IPR027417">
    <property type="entry name" value="P-loop_NTPase"/>
</dbReference>
<dbReference type="Gene3D" id="3.40.50.300">
    <property type="entry name" value="P-loop containing nucleotide triphosphate hydrolases"/>
    <property type="match status" value="1"/>
</dbReference>
<dbReference type="InterPro" id="IPR015943">
    <property type="entry name" value="WD40/YVTN_repeat-like_dom_sf"/>
</dbReference>
<dbReference type="SUPFAM" id="SSF50494">
    <property type="entry name" value="Trypsin-like serine proteases"/>
    <property type="match status" value="1"/>
</dbReference>
<accession>A0A7T4PC18</accession>
<feature type="repeat" description="WD" evidence="1">
    <location>
        <begin position="1270"/>
        <end position="1301"/>
    </location>
</feature>
<evidence type="ECO:0000256" key="1">
    <source>
        <dbReference type="PROSITE-ProRule" id="PRU00221"/>
    </source>
</evidence>